<proteinExistence type="predicted"/>
<evidence type="ECO:0000256" key="1">
    <source>
        <dbReference type="ARBA" id="ARBA00004123"/>
    </source>
</evidence>
<keyword evidence="2" id="KW-0479">Metal-binding</keyword>
<keyword evidence="3" id="KW-0863">Zinc-finger</keyword>
<evidence type="ECO:0000256" key="5">
    <source>
        <dbReference type="ARBA" id="ARBA00023242"/>
    </source>
</evidence>
<keyword evidence="8" id="KW-1185">Reference proteome</keyword>
<dbReference type="SUPFAM" id="SSF140996">
    <property type="entry name" value="Hermes dimerisation domain"/>
    <property type="match status" value="1"/>
</dbReference>
<evidence type="ECO:0000313" key="7">
    <source>
        <dbReference type="EMBL" id="EXX72408.1"/>
    </source>
</evidence>
<reference evidence="7 8" key="1">
    <citation type="submission" date="2014-02" db="EMBL/GenBank/DDBJ databases">
        <title>Single nucleus genome sequencing reveals high similarity among nuclei of an endomycorrhizal fungus.</title>
        <authorList>
            <person name="Lin K."/>
            <person name="Geurts R."/>
            <person name="Zhang Z."/>
            <person name="Limpens E."/>
            <person name="Saunders D.G."/>
            <person name="Mu D."/>
            <person name="Pang E."/>
            <person name="Cao H."/>
            <person name="Cha H."/>
            <person name="Lin T."/>
            <person name="Zhou Q."/>
            <person name="Shang Y."/>
            <person name="Li Y."/>
            <person name="Ivanov S."/>
            <person name="Sharma T."/>
            <person name="Velzen R.V."/>
            <person name="Ruijter N.D."/>
            <person name="Aanen D.K."/>
            <person name="Win J."/>
            <person name="Kamoun S."/>
            <person name="Bisseling T."/>
            <person name="Huang S."/>
        </authorList>
    </citation>
    <scope>NUCLEOTIDE SEQUENCE [LARGE SCALE GENOMIC DNA]</scope>
    <source>
        <strain evidence="8">DAOM197198w</strain>
    </source>
</reference>
<keyword evidence="5" id="KW-0539">Nucleus</keyword>
<evidence type="ECO:0000256" key="3">
    <source>
        <dbReference type="ARBA" id="ARBA00022771"/>
    </source>
</evidence>
<dbReference type="PANTHER" id="PTHR46481:SF10">
    <property type="entry name" value="ZINC FINGER BED DOMAIN-CONTAINING PROTEIN 39"/>
    <property type="match status" value="1"/>
</dbReference>
<dbReference type="AlphaFoldDB" id="A0A015N024"/>
<dbReference type="InterPro" id="IPR052035">
    <property type="entry name" value="ZnF_BED_domain_contain"/>
</dbReference>
<dbReference type="HOGENOM" id="CLU_103456_0_0_1"/>
<organism evidence="7 8">
    <name type="scientific">Rhizophagus irregularis (strain DAOM 197198w)</name>
    <name type="common">Glomus intraradices</name>
    <dbReference type="NCBI Taxonomy" id="1432141"/>
    <lineage>
        <taxon>Eukaryota</taxon>
        <taxon>Fungi</taxon>
        <taxon>Fungi incertae sedis</taxon>
        <taxon>Mucoromycota</taxon>
        <taxon>Glomeromycotina</taxon>
        <taxon>Glomeromycetes</taxon>
        <taxon>Glomerales</taxon>
        <taxon>Glomeraceae</taxon>
        <taxon>Rhizophagus</taxon>
    </lineage>
</organism>
<evidence type="ECO:0000313" key="8">
    <source>
        <dbReference type="Proteomes" id="UP000022910"/>
    </source>
</evidence>
<accession>A0A015N024</accession>
<evidence type="ECO:0000256" key="4">
    <source>
        <dbReference type="ARBA" id="ARBA00022833"/>
    </source>
</evidence>
<keyword evidence="4" id="KW-0862">Zinc</keyword>
<comment type="subcellular location">
    <subcellularLocation>
        <location evidence="1">Nucleus</location>
    </subcellularLocation>
</comment>
<dbReference type="PANTHER" id="PTHR46481">
    <property type="entry name" value="ZINC FINGER BED DOMAIN-CONTAINING PROTEIN 4"/>
    <property type="match status" value="1"/>
</dbReference>
<dbReference type="GO" id="GO:0005634">
    <property type="term" value="C:nucleus"/>
    <property type="evidence" value="ECO:0007669"/>
    <property type="project" value="UniProtKB-SubCell"/>
</dbReference>
<dbReference type="GO" id="GO:0008270">
    <property type="term" value="F:zinc ion binding"/>
    <property type="evidence" value="ECO:0007669"/>
    <property type="project" value="UniProtKB-KW"/>
</dbReference>
<feature type="region of interest" description="Disordered" evidence="6">
    <location>
        <begin position="44"/>
        <end position="64"/>
    </location>
</feature>
<dbReference type="OrthoDB" id="2447835at2759"/>
<evidence type="ECO:0000256" key="6">
    <source>
        <dbReference type="SAM" id="MobiDB-lite"/>
    </source>
</evidence>
<dbReference type="EMBL" id="JEMT01015423">
    <property type="protein sequence ID" value="EXX72408.1"/>
    <property type="molecule type" value="Genomic_DNA"/>
</dbReference>
<gene>
    <name evidence="7" type="ORF">RirG_069640</name>
</gene>
<evidence type="ECO:0000256" key="2">
    <source>
        <dbReference type="ARBA" id="ARBA00022723"/>
    </source>
</evidence>
<sequence>MSNENINNKKRVWSQIDIENPSQFSNHEESLDIQRKTENAFDKLNKEKSGDSGPSNVQNKGKGGSKLRSWYIIGCNQKYDNGEYCTVEIEISGPTGNIISHLNRKHKIYESTKPAITTPPLKQIKIDHFTISSDSSIQMTSQRQKYLENLLYEWLVLDCQPFYLLKSPAFRQFINALNENFELPSCKEFRKKIFEAFDFTRNQLIQYIQENAISVSLT</sequence>
<protein>
    <submittedName>
        <fullName evidence="7">Uncharacterized protein</fullName>
    </submittedName>
</protein>
<dbReference type="Proteomes" id="UP000022910">
    <property type="component" value="Unassembled WGS sequence"/>
</dbReference>
<name>A0A015N024_RHIIW</name>
<comment type="caution">
    <text evidence="7">The sequence shown here is derived from an EMBL/GenBank/DDBJ whole genome shotgun (WGS) entry which is preliminary data.</text>
</comment>